<evidence type="ECO:0008006" key="4">
    <source>
        <dbReference type="Google" id="ProtNLM"/>
    </source>
</evidence>
<reference evidence="2 3" key="1">
    <citation type="submission" date="2017-10" db="EMBL/GenBank/DDBJ databases">
        <title>Two draft genome sequences of Pusillimonas sp. strains isolated from a nitrate- and radionuclide-contaminated groundwater in Russia.</title>
        <authorList>
            <person name="Grouzdev D.S."/>
            <person name="Tourova T.P."/>
            <person name="Goeva M.A."/>
            <person name="Babich T.L."/>
            <person name="Sokolova D.S."/>
            <person name="Abdullin R."/>
            <person name="Poltaraus A.B."/>
            <person name="Toshchakov S.V."/>
            <person name="Nazina T.N."/>
        </authorList>
    </citation>
    <scope>NUCLEOTIDE SEQUENCE [LARGE SCALE GENOMIC DNA]</scope>
    <source>
        <strain evidence="2 3">JR1/69-3-13</strain>
    </source>
</reference>
<proteinExistence type="predicted"/>
<feature type="transmembrane region" description="Helical" evidence="1">
    <location>
        <begin position="97"/>
        <end position="115"/>
    </location>
</feature>
<dbReference type="Proteomes" id="UP000234190">
    <property type="component" value="Unassembled WGS sequence"/>
</dbReference>
<feature type="transmembrane region" description="Helical" evidence="1">
    <location>
        <begin position="36"/>
        <end position="54"/>
    </location>
</feature>
<gene>
    <name evidence="2" type="ORF">CR159_04895</name>
</gene>
<keyword evidence="1" id="KW-0472">Membrane</keyword>
<dbReference type="AlphaFoldDB" id="A0A2N4U7H3"/>
<comment type="caution">
    <text evidence="2">The sequence shown here is derived from an EMBL/GenBank/DDBJ whole genome shotgun (WGS) entry which is preliminary data.</text>
</comment>
<feature type="transmembrane region" description="Helical" evidence="1">
    <location>
        <begin position="6"/>
        <end position="29"/>
    </location>
</feature>
<dbReference type="InterPro" id="IPR021218">
    <property type="entry name" value="DUF2784"/>
</dbReference>
<dbReference type="OrthoDB" id="370375at2"/>
<dbReference type="EMBL" id="PDNW01000003">
    <property type="protein sequence ID" value="PLC50937.1"/>
    <property type="molecule type" value="Genomic_DNA"/>
</dbReference>
<sequence>MIYQVLANLVLLAHAAFIAFVVFGGVLALRWPRMAFLHLPALAWGAFVIAMGWICPLTPLENTLRNMAGNEGYSDGFIEHYLLLAIYPPGLTRHVQGLLAASLIVGNLAVYVRLYERIMRK</sequence>
<evidence type="ECO:0000256" key="1">
    <source>
        <dbReference type="SAM" id="Phobius"/>
    </source>
</evidence>
<name>A0A2N4U7H3_9BURK</name>
<keyword evidence="3" id="KW-1185">Reference proteome</keyword>
<organism evidence="2 3">
    <name type="scientific">Pollutimonas subterranea</name>
    <dbReference type="NCBI Taxonomy" id="2045210"/>
    <lineage>
        <taxon>Bacteria</taxon>
        <taxon>Pseudomonadati</taxon>
        <taxon>Pseudomonadota</taxon>
        <taxon>Betaproteobacteria</taxon>
        <taxon>Burkholderiales</taxon>
        <taxon>Alcaligenaceae</taxon>
        <taxon>Pollutimonas</taxon>
    </lineage>
</organism>
<evidence type="ECO:0000313" key="2">
    <source>
        <dbReference type="EMBL" id="PLC50937.1"/>
    </source>
</evidence>
<evidence type="ECO:0000313" key="3">
    <source>
        <dbReference type="Proteomes" id="UP000234190"/>
    </source>
</evidence>
<keyword evidence="1" id="KW-1133">Transmembrane helix</keyword>
<accession>A0A2N4U7H3</accession>
<dbReference type="RefSeq" id="WP_102072889.1">
    <property type="nucleotide sequence ID" value="NZ_PDNW01000003.1"/>
</dbReference>
<protein>
    <recommendedName>
        <fullName evidence="4">DUF2784 domain-containing protein</fullName>
    </recommendedName>
</protein>
<dbReference type="Pfam" id="PF10861">
    <property type="entry name" value="DUF2784"/>
    <property type="match status" value="1"/>
</dbReference>
<keyword evidence="1" id="KW-0812">Transmembrane</keyword>